<dbReference type="GO" id="GO:0012506">
    <property type="term" value="C:vesicle membrane"/>
    <property type="evidence" value="ECO:0007669"/>
    <property type="project" value="TreeGrafter"/>
</dbReference>
<name>A0A401S411_CHIPU</name>
<dbReference type="GO" id="GO:0005509">
    <property type="term" value="F:calcium ion binding"/>
    <property type="evidence" value="ECO:0007669"/>
    <property type="project" value="InterPro"/>
</dbReference>
<evidence type="ECO:0000256" key="6">
    <source>
        <dbReference type="RuleBase" id="RU003540"/>
    </source>
</evidence>
<reference evidence="8 9" key="1">
    <citation type="journal article" date="2018" name="Nat. Ecol. Evol.">
        <title>Shark genomes provide insights into elasmobranch evolution and the origin of vertebrates.</title>
        <authorList>
            <person name="Hara Y"/>
            <person name="Yamaguchi K"/>
            <person name="Onimaru K"/>
            <person name="Kadota M"/>
            <person name="Koyanagi M"/>
            <person name="Keeley SD"/>
            <person name="Tatsumi K"/>
            <person name="Tanaka K"/>
            <person name="Motone F"/>
            <person name="Kageyama Y"/>
            <person name="Nozu R"/>
            <person name="Adachi N"/>
            <person name="Nishimura O"/>
            <person name="Nakagawa R"/>
            <person name="Tanegashima C"/>
            <person name="Kiyatake I"/>
            <person name="Matsumoto R"/>
            <person name="Murakumo K"/>
            <person name="Nishida K"/>
            <person name="Terakita A"/>
            <person name="Kuratani S"/>
            <person name="Sato K"/>
            <person name="Hyodo S Kuraku.S."/>
        </authorList>
    </citation>
    <scope>NUCLEOTIDE SEQUENCE [LARGE SCALE GENOMIC DNA]</scope>
</reference>
<dbReference type="PROSITE" id="PS00223">
    <property type="entry name" value="ANNEXIN_1"/>
    <property type="match status" value="2"/>
</dbReference>
<dbReference type="Proteomes" id="UP000287033">
    <property type="component" value="Unassembled WGS sequence"/>
</dbReference>
<protein>
    <recommendedName>
        <fullName evidence="6">Annexin</fullName>
    </recommendedName>
</protein>
<evidence type="ECO:0000256" key="7">
    <source>
        <dbReference type="SAM" id="SignalP"/>
    </source>
</evidence>
<dbReference type="PRINTS" id="PR00196">
    <property type="entry name" value="ANNEXIN"/>
</dbReference>
<dbReference type="STRING" id="137246.A0A401S411"/>
<dbReference type="PANTHER" id="PTHR10502:SF17">
    <property type="entry name" value="ANNEXIN A1"/>
    <property type="match status" value="1"/>
</dbReference>
<dbReference type="GO" id="GO:0005634">
    <property type="term" value="C:nucleus"/>
    <property type="evidence" value="ECO:0007669"/>
    <property type="project" value="TreeGrafter"/>
</dbReference>
<keyword evidence="7" id="KW-0732">Signal</keyword>
<evidence type="ECO:0000256" key="4">
    <source>
        <dbReference type="ARBA" id="ARBA00023216"/>
    </source>
</evidence>
<dbReference type="InterPro" id="IPR037104">
    <property type="entry name" value="Annexin_sf"/>
</dbReference>
<dbReference type="AlphaFoldDB" id="A0A401S411"/>
<dbReference type="GO" id="GO:0006909">
    <property type="term" value="P:phagocytosis"/>
    <property type="evidence" value="ECO:0007669"/>
    <property type="project" value="TreeGrafter"/>
</dbReference>
<gene>
    <name evidence="8" type="ORF">chiPu_0003516</name>
</gene>
<keyword evidence="3 6" id="KW-0106">Calcium</keyword>
<proteinExistence type="inferred from homology"/>
<dbReference type="PANTHER" id="PTHR10502">
    <property type="entry name" value="ANNEXIN"/>
    <property type="match status" value="1"/>
</dbReference>
<evidence type="ECO:0000256" key="2">
    <source>
        <dbReference type="ARBA" id="ARBA00022737"/>
    </source>
</evidence>
<dbReference type="FunFam" id="1.10.220.10:FF:000007">
    <property type="entry name" value="Annexin"/>
    <property type="match status" value="1"/>
</dbReference>
<dbReference type="GO" id="GO:0007165">
    <property type="term" value="P:signal transduction"/>
    <property type="evidence" value="ECO:0007669"/>
    <property type="project" value="TreeGrafter"/>
</dbReference>
<dbReference type="InterPro" id="IPR018502">
    <property type="entry name" value="Annexin_repeat"/>
</dbReference>
<evidence type="ECO:0000256" key="5">
    <source>
        <dbReference type="ARBA" id="ARBA00023302"/>
    </source>
</evidence>
<organism evidence="8 9">
    <name type="scientific">Chiloscyllium punctatum</name>
    <name type="common">Brownbanded bambooshark</name>
    <name type="synonym">Hemiscyllium punctatum</name>
    <dbReference type="NCBI Taxonomy" id="137246"/>
    <lineage>
        <taxon>Eukaryota</taxon>
        <taxon>Metazoa</taxon>
        <taxon>Chordata</taxon>
        <taxon>Craniata</taxon>
        <taxon>Vertebrata</taxon>
        <taxon>Chondrichthyes</taxon>
        <taxon>Elasmobranchii</taxon>
        <taxon>Galeomorphii</taxon>
        <taxon>Galeoidea</taxon>
        <taxon>Orectolobiformes</taxon>
        <taxon>Hemiscylliidae</taxon>
        <taxon>Chiloscyllium</taxon>
    </lineage>
</organism>
<feature type="chain" id="PRO_5019170488" description="Annexin" evidence="7">
    <location>
        <begin position="24"/>
        <end position="366"/>
    </location>
</feature>
<dbReference type="FunFam" id="1.10.220.10:FF:000002">
    <property type="entry name" value="Annexin"/>
    <property type="match status" value="1"/>
</dbReference>
<dbReference type="PROSITE" id="PS51897">
    <property type="entry name" value="ANNEXIN_2"/>
    <property type="match status" value="4"/>
</dbReference>
<accession>A0A401S411</accession>
<dbReference type="Gene3D" id="1.10.220.10">
    <property type="entry name" value="Annexin"/>
    <property type="match status" value="4"/>
</dbReference>
<sequence length="366" mass="40797">MILTLALGIILLLDLTEICSIRASSWPDKMASNLVSIFLQQAMQSHSPSPSGPTVTPFPNFDASADAAALDNALQAKGVDEETIINILTSRSNWQRQQIAAEYQRSVGEQLKKILNRKLSNKLETVVLGLMRTPAQFDAIQLHDAIRGLGTDEDCLVEILVSRSNKEIKDIIKAYKEEFGSELEDKIKGDTSGDFQKALVALLKASRDEGCTVDHDLADNDARALYEAGERRKGTDVDTFIRILTSRNAAHMQTVFERYTKYSSHEIDKALDLELKGDIENALISLVRCIGNKPDYFAEKLYNSMKGYGTKDKVLIRIMISRSEVDMKDIKAAYKAKYGKTLYKAIKDDTKADYEKILLALCGSDE</sequence>
<comment type="caution">
    <text evidence="8">The sequence shown here is derived from an EMBL/GenBank/DDBJ whole genome shotgun (WGS) entry which is preliminary data.</text>
</comment>
<feature type="signal peptide" evidence="7">
    <location>
        <begin position="1"/>
        <end position="23"/>
    </location>
</feature>
<dbReference type="GO" id="GO:0001786">
    <property type="term" value="F:phosphatidylserine binding"/>
    <property type="evidence" value="ECO:0007669"/>
    <property type="project" value="TreeGrafter"/>
</dbReference>
<dbReference type="GO" id="GO:0005544">
    <property type="term" value="F:calcium-dependent phospholipid binding"/>
    <property type="evidence" value="ECO:0007669"/>
    <property type="project" value="UniProtKB-KW"/>
</dbReference>
<keyword evidence="4 6" id="KW-0041">Annexin</keyword>
<dbReference type="FunFam" id="1.10.220.10:FF:000001">
    <property type="entry name" value="Annexin"/>
    <property type="match status" value="1"/>
</dbReference>
<dbReference type="OMA" id="FMENQEQ"/>
<dbReference type="OrthoDB" id="37886at2759"/>
<evidence type="ECO:0000313" key="9">
    <source>
        <dbReference type="Proteomes" id="UP000287033"/>
    </source>
</evidence>
<evidence type="ECO:0000313" key="8">
    <source>
        <dbReference type="EMBL" id="GCC25111.1"/>
    </source>
</evidence>
<keyword evidence="5 6" id="KW-0111">Calcium/phospholipid-binding</keyword>
<dbReference type="EMBL" id="BEZZ01000076">
    <property type="protein sequence ID" value="GCC25111.1"/>
    <property type="molecule type" value="Genomic_DNA"/>
</dbReference>
<comment type="similarity">
    <text evidence="1 6">Belongs to the annexin family.</text>
</comment>
<comment type="domain">
    <text evidence="6">A pair of annexin repeats may form one binding site for calcium and phospholipid.</text>
</comment>
<dbReference type="InterPro" id="IPR001464">
    <property type="entry name" value="Annexin"/>
</dbReference>
<dbReference type="GO" id="GO:0005886">
    <property type="term" value="C:plasma membrane"/>
    <property type="evidence" value="ECO:0007669"/>
    <property type="project" value="TreeGrafter"/>
</dbReference>
<dbReference type="SMART" id="SM00335">
    <property type="entry name" value="ANX"/>
    <property type="match status" value="4"/>
</dbReference>
<dbReference type="InterPro" id="IPR018252">
    <property type="entry name" value="Annexin_repeat_CS"/>
</dbReference>
<dbReference type="FunFam" id="1.10.220.10:FF:000003">
    <property type="entry name" value="Annexin"/>
    <property type="match status" value="1"/>
</dbReference>
<dbReference type="SUPFAM" id="SSF47874">
    <property type="entry name" value="Annexin"/>
    <property type="match status" value="1"/>
</dbReference>
<keyword evidence="2 6" id="KW-0677">Repeat</keyword>
<dbReference type="Pfam" id="PF00191">
    <property type="entry name" value="Annexin"/>
    <property type="match status" value="4"/>
</dbReference>
<evidence type="ECO:0000256" key="1">
    <source>
        <dbReference type="ARBA" id="ARBA00007831"/>
    </source>
</evidence>
<dbReference type="GO" id="GO:0071385">
    <property type="term" value="P:cellular response to glucocorticoid stimulus"/>
    <property type="evidence" value="ECO:0007669"/>
    <property type="project" value="TreeGrafter"/>
</dbReference>
<dbReference type="GO" id="GO:0005737">
    <property type="term" value="C:cytoplasm"/>
    <property type="evidence" value="ECO:0007669"/>
    <property type="project" value="TreeGrafter"/>
</dbReference>
<keyword evidence="9" id="KW-1185">Reference proteome</keyword>
<evidence type="ECO:0000256" key="3">
    <source>
        <dbReference type="ARBA" id="ARBA00022837"/>
    </source>
</evidence>